<keyword evidence="2" id="KW-0732">Signal</keyword>
<dbReference type="HOGENOM" id="CLU_539817_0_0_1"/>
<dbReference type="AlphaFoldDB" id="M2YH59"/>
<dbReference type="KEGG" id="pfj:MYCFIDRAFT_180169"/>
<dbReference type="Proteomes" id="UP000016932">
    <property type="component" value="Unassembled WGS sequence"/>
</dbReference>
<evidence type="ECO:0000313" key="4">
    <source>
        <dbReference type="Proteomes" id="UP000016932"/>
    </source>
</evidence>
<evidence type="ECO:0000313" key="3">
    <source>
        <dbReference type="EMBL" id="EME77160.1"/>
    </source>
</evidence>
<proteinExistence type="predicted"/>
<dbReference type="RefSeq" id="XP_007932295.1">
    <property type="nucleotide sequence ID" value="XM_007934104.1"/>
</dbReference>
<dbReference type="STRING" id="383855.M2YH59"/>
<feature type="region of interest" description="Disordered" evidence="1">
    <location>
        <begin position="395"/>
        <end position="432"/>
    </location>
</feature>
<name>M2YH59_PSEFD</name>
<protein>
    <submittedName>
        <fullName evidence="3">Uncharacterized protein</fullName>
    </submittedName>
</protein>
<dbReference type="VEuPathDB" id="FungiDB:MYCFIDRAFT_180169"/>
<evidence type="ECO:0000256" key="2">
    <source>
        <dbReference type="SAM" id="SignalP"/>
    </source>
</evidence>
<gene>
    <name evidence="3" type="ORF">MYCFIDRAFT_180169</name>
</gene>
<accession>M2YH59</accession>
<feature type="chain" id="PRO_5013243493" evidence="2">
    <location>
        <begin position="16"/>
        <end position="505"/>
    </location>
</feature>
<keyword evidence="4" id="KW-1185">Reference proteome</keyword>
<feature type="signal peptide" evidence="2">
    <location>
        <begin position="1"/>
        <end position="15"/>
    </location>
</feature>
<dbReference type="GeneID" id="19334325"/>
<dbReference type="EMBL" id="KB446568">
    <property type="protein sequence ID" value="EME77160.1"/>
    <property type="molecule type" value="Genomic_DNA"/>
</dbReference>
<reference evidence="3 4" key="1">
    <citation type="journal article" date="2012" name="PLoS Pathog.">
        <title>Diverse lifestyles and strategies of plant pathogenesis encoded in the genomes of eighteen Dothideomycetes fungi.</title>
        <authorList>
            <person name="Ohm R.A."/>
            <person name="Feau N."/>
            <person name="Henrissat B."/>
            <person name="Schoch C.L."/>
            <person name="Horwitz B.A."/>
            <person name="Barry K.W."/>
            <person name="Condon B.J."/>
            <person name="Copeland A.C."/>
            <person name="Dhillon B."/>
            <person name="Glaser F."/>
            <person name="Hesse C.N."/>
            <person name="Kosti I."/>
            <person name="LaButti K."/>
            <person name="Lindquist E.A."/>
            <person name="Lucas S."/>
            <person name="Salamov A.A."/>
            <person name="Bradshaw R.E."/>
            <person name="Ciuffetti L."/>
            <person name="Hamelin R.C."/>
            <person name="Kema G.H.J."/>
            <person name="Lawrence C."/>
            <person name="Scott J.A."/>
            <person name="Spatafora J.W."/>
            <person name="Turgeon B.G."/>
            <person name="de Wit P.J.G.M."/>
            <person name="Zhong S."/>
            <person name="Goodwin S.B."/>
            <person name="Grigoriev I.V."/>
        </authorList>
    </citation>
    <scope>NUCLEOTIDE SEQUENCE [LARGE SCALE GENOMIC DNA]</scope>
    <source>
        <strain evidence="3 4">CIRAD86</strain>
    </source>
</reference>
<evidence type="ECO:0000256" key="1">
    <source>
        <dbReference type="SAM" id="MobiDB-lite"/>
    </source>
</evidence>
<organism evidence="3 4">
    <name type="scientific">Pseudocercospora fijiensis (strain CIRAD86)</name>
    <name type="common">Black leaf streak disease fungus</name>
    <name type="synonym">Mycosphaerella fijiensis</name>
    <dbReference type="NCBI Taxonomy" id="383855"/>
    <lineage>
        <taxon>Eukaryota</taxon>
        <taxon>Fungi</taxon>
        <taxon>Dikarya</taxon>
        <taxon>Ascomycota</taxon>
        <taxon>Pezizomycotina</taxon>
        <taxon>Dothideomycetes</taxon>
        <taxon>Dothideomycetidae</taxon>
        <taxon>Mycosphaerellales</taxon>
        <taxon>Mycosphaerellaceae</taxon>
        <taxon>Pseudocercospora</taxon>
    </lineage>
</organism>
<sequence>MAVTIFSCLIYACLGLYDKYGNDIIERSSSTIMHCLRPTFLTIYRHASSAGDIIIGAVGASNNTCIRERYFGVHLRYCTVSALTHISITPFFLESHPSCTSQAPFSASWIVPVHLRSPKQTQPTRYAAGLLFSSRLRRRLSSARKPPLNASCALLTLFVPSIASAPNTKRTGLSPRLTQGSQGPSQAYENAATRTLSALHSRVSDYKGMVALRERRSGNEWRWLRNPNWDGEISIPEDVTPWERNMRPMRAKYRHLGTTLLVRQHDDHDARRLKCKIQGIAAASASSFGKARQAMEKKLQQDLTTQSDALELRAHEFEAQSKAVEVRAAQIEKDLSDHKALESQVSKRLTFLVAEFATSRRCFQRAVQNWFLELTKLKVLDLAIQLDMEMKKHLNGLVGGGSRRSSRRGKNREKGGSYSGDRGAPEDCSSLSGKGMRYHSLGGGIGNGSKDKTRMVEEEGEMGCGVGLDEDDLDAALGFENARGVGRIDEMERKKCCYPWFSVAK</sequence>